<feature type="domain" description="Carbamoyltransferase" evidence="2">
    <location>
        <begin position="90"/>
        <end position="322"/>
    </location>
</feature>
<evidence type="ECO:0000259" key="3">
    <source>
        <dbReference type="Pfam" id="PF16861"/>
    </source>
</evidence>
<dbReference type="Gene3D" id="3.90.870.20">
    <property type="entry name" value="Carbamoyltransferase, C-terminal domain"/>
    <property type="match status" value="1"/>
</dbReference>
<dbReference type="CDD" id="cd24098">
    <property type="entry name" value="ASKHA_NBD_TobZ_N"/>
    <property type="match status" value="1"/>
</dbReference>
<keyword evidence="5" id="KW-1185">Reference proteome</keyword>
<dbReference type="RefSeq" id="WP_220208028.1">
    <property type="nucleotide sequence ID" value="NZ_BNJK01000001.1"/>
</dbReference>
<comment type="caution">
    <text evidence="4">The sequence shown here is derived from an EMBL/GenBank/DDBJ whole genome shotgun (WGS) entry which is preliminary data.</text>
</comment>
<sequence>MYILGINSASHDGSAALLKDGQLLCMIEQERLSRKKRALNEWPTDAIISCLEWAGITLDEVEAMAFGWDIPKKRAIRNLPYNEKEFLGMVIPKDRVPRTHTPPLYFVPHHLAHASSAFWTSSLEQATILVIDGQGESESTTIAKGTPAGIELRDTWDIAQSLGTFYEEGASWAGFTHWDAGKLMGLAPYGLPNQTTPLTTTHYGYRFADFTSPDEERIQQKAQQKFLRDYFKQNNYPFSQGDKTEVMAYSNFAASVQRSLEEVVLQLIRVACQETGCNDLILVGGVAMNCTLNGRIARSKLVNDFYIPPVPFDAGVSLGAALVVDHKLHPNRSIMPRMHHAYWAPPNSQQEISVAIQATGMHAHQLTDRELISRIVTHLESGHLVGWFQGRAEVGQRALGARSILGDPRNRANLPRINALKGREIWRPLAPSILEDSIGDLFGINLSDPSDFMLAAYNIRRDMQRLLPAVVHIDESTRPQVVHRETNTIFWDLLFAFRQTTGIPALINTSFNLAGEPIVYSPDDAISTFSRSELDVLVMDNFVIEKCD</sequence>
<gene>
    <name evidence="4" type="primary">nolO</name>
    <name evidence="4" type="ORF">KSF_075250</name>
</gene>
<dbReference type="EMBL" id="BNJK01000001">
    <property type="protein sequence ID" value="GHO97477.1"/>
    <property type="molecule type" value="Genomic_DNA"/>
</dbReference>
<dbReference type="Gene3D" id="3.30.420.40">
    <property type="match status" value="2"/>
</dbReference>
<dbReference type="InterPro" id="IPR038152">
    <property type="entry name" value="Carbam_trans_C_sf"/>
</dbReference>
<accession>A0A8J3N3W1</accession>
<dbReference type="PANTHER" id="PTHR34847:SF1">
    <property type="entry name" value="NODULATION PROTEIN U"/>
    <property type="match status" value="1"/>
</dbReference>
<dbReference type="Pfam" id="PF16861">
    <property type="entry name" value="Carbam_trans_C"/>
    <property type="match status" value="1"/>
</dbReference>
<proteinExistence type="inferred from homology"/>
<reference evidence="4" key="1">
    <citation type="submission" date="2020-10" db="EMBL/GenBank/DDBJ databases">
        <title>Taxonomic study of unclassified bacteria belonging to the class Ktedonobacteria.</title>
        <authorList>
            <person name="Yabe S."/>
            <person name="Wang C.M."/>
            <person name="Zheng Y."/>
            <person name="Sakai Y."/>
            <person name="Cavaletti L."/>
            <person name="Monciardini P."/>
            <person name="Donadio S."/>
        </authorList>
    </citation>
    <scope>NUCLEOTIDE SEQUENCE</scope>
    <source>
        <strain evidence="4">ID150040</strain>
    </source>
</reference>
<evidence type="ECO:0000259" key="2">
    <source>
        <dbReference type="Pfam" id="PF02543"/>
    </source>
</evidence>
<dbReference type="Proteomes" id="UP000597444">
    <property type="component" value="Unassembled WGS sequence"/>
</dbReference>
<evidence type="ECO:0000256" key="1">
    <source>
        <dbReference type="ARBA" id="ARBA00006129"/>
    </source>
</evidence>
<dbReference type="InterPro" id="IPR043129">
    <property type="entry name" value="ATPase_NBD"/>
</dbReference>
<feature type="domain" description="Carbamoyltransferase C-terminal" evidence="3">
    <location>
        <begin position="378"/>
        <end position="546"/>
    </location>
</feature>
<dbReference type="InterPro" id="IPR003696">
    <property type="entry name" value="Carbtransf_dom"/>
</dbReference>
<dbReference type="Pfam" id="PF02543">
    <property type="entry name" value="Carbam_trans_N"/>
    <property type="match status" value="2"/>
</dbReference>
<dbReference type="SUPFAM" id="SSF53067">
    <property type="entry name" value="Actin-like ATPase domain"/>
    <property type="match status" value="1"/>
</dbReference>
<protein>
    <submittedName>
        <fullName evidence="4">Nodulation protein NolNO</fullName>
    </submittedName>
</protein>
<evidence type="ECO:0000313" key="5">
    <source>
        <dbReference type="Proteomes" id="UP000597444"/>
    </source>
</evidence>
<organism evidence="4 5">
    <name type="scientific">Reticulibacter mediterranei</name>
    <dbReference type="NCBI Taxonomy" id="2778369"/>
    <lineage>
        <taxon>Bacteria</taxon>
        <taxon>Bacillati</taxon>
        <taxon>Chloroflexota</taxon>
        <taxon>Ktedonobacteria</taxon>
        <taxon>Ktedonobacterales</taxon>
        <taxon>Reticulibacteraceae</taxon>
        <taxon>Reticulibacter</taxon>
    </lineage>
</organism>
<comment type="similarity">
    <text evidence="1">Belongs to the NodU/CmcH family.</text>
</comment>
<name>A0A8J3N3W1_9CHLR</name>
<evidence type="ECO:0000313" key="4">
    <source>
        <dbReference type="EMBL" id="GHO97477.1"/>
    </source>
</evidence>
<dbReference type="GO" id="GO:0003824">
    <property type="term" value="F:catalytic activity"/>
    <property type="evidence" value="ECO:0007669"/>
    <property type="project" value="InterPro"/>
</dbReference>
<dbReference type="AlphaFoldDB" id="A0A8J3N3W1"/>
<dbReference type="InterPro" id="IPR031730">
    <property type="entry name" value="Carbam_trans_C"/>
</dbReference>
<feature type="domain" description="Carbamoyltransferase" evidence="2">
    <location>
        <begin position="3"/>
        <end position="76"/>
    </location>
</feature>
<dbReference type="InterPro" id="IPR051338">
    <property type="entry name" value="NodU/CmcH_Carbamoyltrnsfr"/>
</dbReference>
<dbReference type="PANTHER" id="PTHR34847">
    <property type="entry name" value="NODULATION PROTEIN U"/>
    <property type="match status" value="1"/>
</dbReference>